<feature type="transmembrane region" description="Helical" evidence="8">
    <location>
        <begin position="12"/>
        <end position="34"/>
    </location>
</feature>
<keyword evidence="2" id="KW-1003">Cell membrane</keyword>
<name>A0AAF0ZH52_9CHRO</name>
<keyword evidence="4 8" id="KW-0812">Transmembrane</keyword>
<accession>A0AAF0ZH52</accession>
<evidence type="ECO:0000256" key="6">
    <source>
        <dbReference type="ARBA" id="ARBA00022989"/>
    </source>
</evidence>
<feature type="transmembrane region" description="Helical" evidence="8">
    <location>
        <begin position="150"/>
        <end position="168"/>
    </location>
</feature>
<keyword evidence="3" id="KW-0645">Protease</keyword>
<dbReference type="NCBIfam" id="TIGR04178">
    <property type="entry name" value="exo_archaeo"/>
    <property type="match status" value="1"/>
</dbReference>
<evidence type="ECO:0000256" key="2">
    <source>
        <dbReference type="ARBA" id="ARBA00022475"/>
    </source>
</evidence>
<evidence type="ECO:0000256" key="1">
    <source>
        <dbReference type="ARBA" id="ARBA00004651"/>
    </source>
</evidence>
<gene>
    <name evidence="9" type="primary">crtA</name>
    <name evidence="9" type="ORF">SAY89_07565</name>
</gene>
<proteinExistence type="predicted"/>
<keyword evidence="7 8" id="KW-0472">Membrane</keyword>
<dbReference type="AlphaFoldDB" id="A0AAF0ZH52"/>
<dbReference type="RefSeq" id="WP_320002192.1">
    <property type="nucleotide sequence ID" value="NZ_CP138348.1"/>
</dbReference>
<feature type="transmembrane region" description="Helical" evidence="8">
    <location>
        <begin position="218"/>
        <end position="241"/>
    </location>
</feature>
<keyword evidence="5 9" id="KW-0378">Hydrolase</keyword>
<reference evidence="9" key="1">
    <citation type="submission" date="2023-11" db="EMBL/GenBank/DDBJ databases">
        <title>Genome sequence of Cyanobacterium aponinum BCRC AL20115.</title>
        <authorList>
            <person name="Chang H.-Y."/>
            <person name="Lin K.-M."/>
            <person name="Hsueh H.-T."/>
            <person name="Chu H.-A."/>
            <person name="Kuo C.-H."/>
        </authorList>
    </citation>
    <scope>NUCLEOTIDE SEQUENCE</scope>
    <source>
        <strain evidence="9">AL20115</strain>
    </source>
</reference>
<dbReference type="GO" id="GO:0006508">
    <property type="term" value="P:proteolysis"/>
    <property type="evidence" value="ECO:0007669"/>
    <property type="project" value="UniProtKB-KW"/>
</dbReference>
<sequence>MNKNLIMNKKICIPRLILGIIPIAFAIINLFLLWKAEDSAQFGLSALFFLGVGSMIWERRKNINLHTTIPALILGIIVLLFVLSKSTIGVEATKHADIQRVLPFFVGLGCALIASGFQGLKQFKSELIILFFLGIPSFVLTGLIDQGIVNIAIFTASTTAFLLSYLGFSVNLQGVYIHLPTGSVEVNTACAGVDLICYMLGLSVLAVEMFPIKKKYNLSIILGAIILAFFVNAIRVGLMAILVSKGNNEAFDYLHEGDGSLVFGMISVLIFGGFYWLLMNHNDQPKNNIKNNNIATLDNFFEGDSF</sequence>
<feature type="transmembrane region" description="Helical" evidence="8">
    <location>
        <begin position="40"/>
        <end position="57"/>
    </location>
</feature>
<protein>
    <submittedName>
        <fullName evidence="9">Cyanoexosortase A</fullName>
        <ecNumber evidence="9">3.4.22.-</ecNumber>
    </submittedName>
</protein>
<dbReference type="EC" id="3.4.22.-" evidence="9"/>
<evidence type="ECO:0000313" key="9">
    <source>
        <dbReference type="EMBL" id="WPF90117.1"/>
    </source>
</evidence>
<feature type="transmembrane region" description="Helical" evidence="8">
    <location>
        <begin position="261"/>
        <end position="278"/>
    </location>
</feature>
<feature type="transmembrane region" description="Helical" evidence="8">
    <location>
        <begin position="69"/>
        <end position="89"/>
    </location>
</feature>
<evidence type="ECO:0000256" key="3">
    <source>
        <dbReference type="ARBA" id="ARBA00022670"/>
    </source>
</evidence>
<comment type="subcellular location">
    <subcellularLocation>
        <location evidence="1">Cell membrane</location>
        <topology evidence="1">Multi-pass membrane protein</topology>
    </subcellularLocation>
</comment>
<evidence type="ECO:0000256" key="8">
    <source>
        <dbReference type="SAM" id="Phobius"/>
    </source>
</evidence>
<evidence type="ECO:0000256" key="4">
    <source>
        <dbReference type="ARBA" id="ARBA00022692"/>
    </source>
</evidence>
<dbReference type="InterPro" id="IPR019127">
    <property type="entry name" value="Exosortase"/>
</dbReference>
<evidence type="ECO:0000256" key="5">
    <source>
        <dbReference type="ARBA" id="ARBA00022801"/>
    </source>
</evidence>
<dbReference type="NCBIfam" id="TIGR03763">
    <property type="entry name" value="cyanoexo_CrtA"/>
    <property type="match status" value="1"/>
</dbReference>
<dbReference type="GO" id="GO:0008233">
    <property type="term" value="F:peptidase activity"/>
    <property type="evidence" value="ECO:0007669"/>
    <property type="project" value="UniProtKB-KW"/>
</dbReference>
<dbReference type="InterPro" id="IPR026392">
    <property type="entry name" value="Exo/Archaeosortase_dom"/>
</dbReference>
<keyword evidence="6 8" id="KW-1133">Transmembrane helix</keyword>
<feature type="transmembrane region" description="Helical" evidence="8">
    <location>
        <begin position="101"/>
        <end position="120"/>
    </location>
</feature>
<evidence type="ECO:0000256" key="7">
    <source>
        <dbReference type="ARBA" id="ARBA00023136"/>
    </source>
</evidence>
<dbReference type="InterPro" id="IPR022505">
    <property type="entry name" value="Exosortase_cyanobac"/>
</dbReference>
<dbReference type="Pfam" id="PF09721">
    <property type="entry name" value="Exosortase_EpsH"/>
    <property type="match status" value="1"/>
</dbReference>
<feature type="transmembrane region" description="Helical" evidence="8">
    <location>
        <begin position="127"/>
        <end position="144"/>
    </location>
</feature>
<organism evidence="9">
    <name type="scientific">Cyanobacterium aponinum AL20115</name>
    <dbReference type="NCBI Taxonomy" id="3090662"/>
    <lineage>
        <taxon>Bacteria</taxon>
        <taxon>Bacillati</taxon>
        <taxon>Cyanobacteriota</taxon>
        <taxon>Cyanophyceae</taxon>
        <taxon>Oscillatoriophycideae</taxon>
        <taxon>Chroococcales</taxon>
        <taxon>Geminocystaceae</taxon>
        <taxon>Cyanobacterium</taxon>
    </lineage>
</organism>
<dbReference type="GO" id="GO:0005886">
    <property type="term" value="C:plasma membrane"/>
    <property type="evidence" value="ECO:0007669"/>
    <property type="project" value="UniProtKB-SubCell"/>
</dbReference>
<dbReference type="EMBL" id="CP138348">
    <property type="protein sequence ID" value="WPF90117.1"/>
    <property type="molecule type" value="Genomic_DNA"/>
</dbReference>